<feature type="region of interest" description="Disordered" evidence="1">
    <location>
        <begin position="1"/>
        <end position="37"/>
    </location>
</feature>
<dbReference type="AlphaFoldDB" id="A0A9P8GIE7"/>
<protein>
    <submittedName>
        <fullName evidence="2">Uncharacterized protein</fullName>
    </submittedName>
</protein>
<reference evidence="2" key="1">
    <citation type="journal article" date="2021" name="J Fungi (Basel)">
        <title>Virulence traits and population genomics of the black yeast Aureobasidium melanogenum.</title>
        <authorList>
            <person name="Cernosa A."/>
            <person name="Sun X."/>
            <person name="Gostincar C."/>
            <person name="Fang C."/>
            <person name="Gunde-Cimerman N."/>
            <person name="Song Z."/>
        </authorList>
    </citation>
    <scope>NUCLEOTIDE SEQUENCE</scope>
    <source>
        <strain evidence="2">EXF-8016</strain>
    </source>
</reference>
<name>A0A9P8GIE7_AURME</name>
<feature type="compositionally biased region" description="Basic and acidic residues" evidence="1">
    <location>
        <begin position="150"/>
        <end position="179"/>
    </location>
</feature>
<dbReference type="Proteomes" id="UP000767238">
    <property type="component" value="Unassembled WGS sequence"/>
</dbReference>
<comment type="caution">
    <text evidence="2">The sequence shown here is derived from an EMBL/GenBank/DDBJ whole genome shotgun (WGS) entry which is preliminary data.</text>
</comment>
<gene>
    <name evidence="2" type="ORF">KCV03_g3622</name>
</gene>
<reference evidence="2" key="2">
    <citation type="submission" date="2021-08" db="EMBL/GenBank/DDBJ databases">
        <authorList>
            <person name="Gostincar C."/>
            <person name="Sun X."/>
            <person name="Song Z."/>
            <person name="Gunde-Cimerman N."/>
        </authorList>
    </citation>
    <scope>NUCLEOTIDE SEQUENCE</scope>
    <source>
        <strain evidence="2">EXF-8016</strain>
    </source>
</reference>
<feature type="region of interest" description="Disordered" evidence="1">
    <location>
        <begin position="150"/>
        <end position="187"/>
    </location>
</feature>
<sequence length="288" mass="31917">MSSLQHHEPTAQKRKMSHSDHIDDGTPPIHVDPVLNDTPSDAEDIKVAYNGPASIHVVMLRVSNESSARPMPQAAFFDRNKALAFSARILLQWCEAHYDDYLWRGPESFRGGLVERYAAYHAQTGQQLAVADVIRVSVFDANETEVVLKKEDKNEKDDGEDKEKEEGLDEARNAEHQEEGSEENLEGTGKLLASNATGSMAHDCTETTSTHSTQTQGPVFETTLAHSAQAEEEEIDLARGQQAAPGMYAMGLATRLARHDEQNAVSNTRRHGAWREDHEMRVFGGPTE</sequence>
<dbReference type="EMBL" id="JAHFYH010000019">
    <property type="protein sequence ID" value="KAH0224326.1"/>
    <property type="molecule type" value="Genomic_DNA"/>
</dbReference>
<accession>A0A9P8GIE7</accession>
<evidence type="ECO:0000256" key="1">
    <source>
        <dbReference type="SAM" id="MobiDB-lite"/>
    </source>
</evidence>
<organism evidence="2 3">
    <name type="scientific">Aureobasidium melanogenum</name>
    <name type="common">Aureobasidium pullulans var. melanogenum</name>
    <dbReference type="NCBI Taxonomy" id="46634"/>
    <lineage>
        <taxon>Eukaryota</taxon>
        <taxon>Fungi</taxon>
        <taxon>Dikarya</taxon>
        <taxon>Ascomycota</taxon>
        <taxon>Pezizomycotina</taxon>
        <taxon>Dothideomycetes</taxon>
        <taxon>Dothideomycetidae</taxon>
        <taxon>Dothideales</taxon>
        <taxon>Saccotheciaceae</taxon>
        <taxon>Aureobasidium</taxon>
    </lineage>
</organism>
<feature type="region of interest" description="Disordered" evidence="1">
    <location>
        <begin position="259"/>
        <end position="288"/>
    </location>
</feature>
<proteinExistence type="predicted"/>
<feature type="non-terminal residue" evidence="2">
    <location>
        <position position="288"/>
    </location>
</feature>
<dbReference type="OrthoDB" id="3883846at2759"/>
<feature type="compositionally biased region" description="Basic and acidic residues" evidence="1">
    <location>
        <begin position="1"/>
        <end position="24"/>
    </location>
</feature>
<evidence type="ECO:0000313" key="2">
    <source>
        <dbReference type="EMBL" id="KAH0224326.1"/>
    </source>
</evidence>
<evidence type="ECO:0000313" key="3">
    <source>
        <dbReference type="Proteomes" id="UP000767238"/>
    </source>
</evidence>